<reference evidence="1 2" key="1">
    <citation type="submission" date="2019-09" db="EMBL/GenBank/DDBJ databases">
        <title>Salinarimonas rosea gen. nov., sp. nov., a new member of the a-2 subgroup of the Proteobacteria.</title>
        <authorList>
            <person name="Liu J."/>
        </authorList>
    </citation>
    <scope>NUCLEOTIDE SEQUENCE [LARGE SCALE GENOMIC DNA]</scope>
    <source>
        <strain evidence="1 2">BN140002</strain>
    </source>
</reference>
<evidence type="ECO:0000313" key="1">
    <source>
        <dbReference type="EMBL" id="KAA2235057.1"/>
    </source>
</evidence>
<protein>
    <submittedName>
        <fullName evidence="1">Uncharacterized protein</fullName>
    </submittedName>
</protein>
<reference evidence="1 2" key="2">
    <citation type="submission" date="2019-09" db="EMBL/GenBank/DDBJ databases">
        <authorList>
            <person name="Jin C."/>
        </authorList>
    </citation>
    <scope>NUCLEOTIDE SEQUENCE [LARGE SCALE GENOMIC DNA]</scope>
    <source>
        <strain evidence="1 2">BN140002</strain>
    </source>
</reference>
<proteinExistence type="predicted"/>
<keyword evidence="2" id="KW-1185">Reference proteome</keyword>
<comment type="caution">
    <text evidence="1">The sequence shown here is derived from an EMBL/GenBank/DDBJ whole genome shotgun (WGS) entry which is preliminary data.</text>
</comment>
<name>A0A5B2V9Z3_9HYPH</name>
<dbReference type="EMBL" id="VUOA01000040">
    <property type="protein sequence ID" value="KAA2235057.1"/>
    <property type="molecule type" value="Genomic_DNA"/>
</dbReference>
<organism evidence="1 2">
    <name type="scientific">Salinarimonas soli</name>
    <dbReference type="NCBI Taxonomy" id="1638099"/>
    <lineage>
        <taxon>Bacteria</taxon>
        <taxon>Pseudomonadati</taxon>
        <taxon>Pseudomonadota</taxon>
        <taxon>Alphaproteobacteria</taxon>
        <taxon>Hyphomicrobiales</taxon>
        <taxon>Salinarimonadaceae</taxon>
        <taxon>Salinarimonas</taxon>
    </lineage>
</organism>
<sequence length="62" mass="7059">MTDAVSIYVAALQRAVEQLTQGREPAEIEAAADLLKELDPSHPAIPALYERVRERRERTYLH</sequence>
<evidence type="ECO:0000313" key="2">
    <source>
        <dbReference type="Proteomes" id="UP000323142"/>
    </source>
</evidence>
<dbReference type="AlphaFoldDB" id="A0A5B2V9Z3"/>
<gene>
    <name evidence="1" type="ORF">F0L46_22250</name>
</gene>
<dbReference type="Proteomes" id="UP000323142">
    <property type="component" value="Unassembled WGS sequence"/>
</dbReference>
<dbReference type="RefSeq" id="WP_149821702.1">
    <property type="nucleotide sequence ID" value="NZ_VUOA01000040.1"/>
</dbReference>
<accession>A0A5B2V9Z3</accession>